<comment type="similarity">
    <text evidence="2">Belongs to the paxM FAD-dependent monooxygenase family.</text>
</comment>
<dbReference type="SUPFAM" id="SSF51905">
    <property type="entry name" value="FAD/NAD(P)-binding domain"/>
    <property type="match status" value="1"/>
</dbReference>
<evidence type="ECO:0000313" key="8">
    <source>
        <dbReference type="Proteomes" id="UP000799440"/>
    </source>
</evidence>
<reference evidence="7" key="1">
    <citation type="journal article" date="2020" name="Stud. Mycol.">
        <title>101 Dothideomycetes genomes: a test case for predicting lifestyles and emergence of pathogens.</title>
        <authorList>
            <person name="Haridas S."/>
            <person name="Albert R."/>
            <person name="Binder M."/>
            <person name="Bloem J."/>
            <person name="Labutti K."/>
            <person name="Salamov A."/>
            <person name="Andreopoulos B."/>
            <person name="Baker S."/>
            <person name="Barry K."/>
            <person name="Bills G."/>
            <person name="Bluhm B."/>
            <person name="Cannon C."/>
            <person name="Castanera R."/>
            <person name="Culley D."/>
            <person name="Daum C."/>
            <person name="Ezra D."/>
            <person name="Gonzalez J."/>
            <person name="Henrissat B."/>
            <person name="Kuo A."/>
            <person name="Liang C."/>
            <person name="Lipzen A."/>
            <person name="Lutzoni F."/>
            <person name="Magnuson J."/>
            <person name="Mondo S."/>
            <person name="Nolan M."/>
            <person name="Ohm R."/>
            <person name="Pangilinan J."/>
            <person name="Park H.-J."/>
            <person name="Ramirez L."/>
            <person name="Alfaro M."/>
            <person name="Sun H."/>
            <person name="Tritt A."/>
            <person name="Yoshinaga Y."/>
            <person name="Zwiers L.-H."/>
            <person name="Turgeon B."/>
            <person name="Goodwin S."/>
            <person name="Spatafora J."/>
            <person name="Crous P."/>
            <person name="Grigoriev I."/>
        </authorList>
    </citation>
    <scope>NUCLEOTIDE SEQUENCE</scope>
    <source>
        <strain evidence="7">CBS 119925</strain>
    </source>
</reference>
<accession>A0A6A6V7A0</accession>
<dbReference type="InterPro" id="IPR036188">
    <property type="entry name" value="FAD/NAD-bd_sf"/>
</dbReference>
<evidence type="ECO:0000256" key="3">
    <source>
        <dbReference type="ARBA" id="ARBA00022630"/>
    </source>
</evidence>
<dbReference type="PANTHER" id="PTHR13789:SF315">
    <property type="entry name" value="FAD-DEPENDENT MONOOXYGENASE MDPD"/>
    <property type="match status" value="1"/>
</dbReference>
<dbReference type="AlphaFoldDB" id="A0A6A6V7A0"/>
<organism evidence="7 8">
    <name type="scientific">Sporormia fimetaria CBS 119925</name>
    <dbReference type="NCBI Taxonomy" id="1340428"/>
    <lineage>
        <taxon>Eukaryota</taxon>
        <taxon>Fungi</taxon>
        <taxon>Dikarya</taxon>
        <taxon>Ascomycota</taxon>
        <taxon>Pezizomycotina</taxon>
        <taxon>Dothideomycetes</taxon>
        <taxon>Pleosporomycetidae</taxon>
        <taxon>Pleosporales</taxon>
        <taxon>Sporormiaceae</taxon>
        <taxon>Sporormia</taxon>
    </lineage>
</organism>
<dbReference type="EMBL" id="MU006578">
    <property type="protein sequence ID" value="KAF2746385.1"/>
    <property type="molecule type" value="Genomic_DNA"/>
</dbReference>
<dbReference type="Gene3D" id="3.50.50.60">
    <property type="entry name" value="FAD/NAD(P)-binding domain"/>
    <property type="match status" value="1"/>
</dbReference>
<keyword evidence="3" id="KW-0285">Flavoprotein</keyword>
<dbReference type="PRINTS" id="PR00420">
    <property type="entry name" value="RNGMNOXGNASE"/>
</dbReference>
<evidence type="ECO:0000313" key="7">
    <source>
        <dbReference type="EMBL" id="KAF2746385.1"/>
    </source>
</evidence>
<evidence type="ECO:0000256" key="5">
    <source>
        <dbReference type="ARBA" id="ARBA00023033"/>
    </source>
</evidence>
<dbReference type="OrthoDB" id="16820at2759"/>
<name>A0A6A6V7A0_9PLEO</name>
<protein>
    <submittedName>
        <fullName evidence="7">FAD/NAD(P)-binding domain-containing protein</fullName>
    </submittedName>
</protein>
<dbReference type="PANTHER" id="PTHR13789">
    <property type="entry name" value="MONOOXYGENASE"/>
    <property type="match status" value="1"/>
</dbReference>
<keyword evidence="8" id="KW-1185">Reference proteome</keyword>
<dbReference type="InterPro" id="IPR050493">
    <property type="entry name" value="FAD-dep_Monooxygenase_BioMet"/>
</dbReference>
<dbReference type="InterPro" id="IPR003953">
    <property type="entry name" value="FAD-dep_OxRdtase_2_FAD-bd"/>
</dbReference>
<dbReference type="GO" id="GO:0004497">
    <property type="term" value="F:monooxygenase activity"/>
    <property type="evidence" value="ECO:0007669"/>
    <property type="project" value="UniProtKB-KW"/>
</dbReference>
<evidence type="ECO:0000256" key="1">
    <source>
        <dbReference type="ARBA" id="ARBA00001974"/>
    </source>
</evidence>
<dbReference type="Pfam" id="PF00890">
    <property type="entry name" value="FAD_binding_2"/>
    <property type="match status" value="1"/>
</dbReference>
<sequence>MPHAIPTLESKMEAKPVGSYPDTKIDVLIIGTGLGGLTAALECKRKGHNVTVFERNATINTAGDMYFMGLSATRFFKHWPDMAKRYYEISLHNCWIETFQHNGNRMFAPALARERLRAQGAPEGSPPPGIFQMRPLVYKMFVDEVEKQGIPIHYNHRVVDYFEDESRQKGGVITADGKRHEADVVIAADGVGSKSQALVGGVVRAKASGRAMWRAAFPYKIVEEHPELKKFWSVMQPGDQPIVRTFLGPGTYALTLSRKDVMVWIINHATTGSEEENWNHTISKEEVLKGLDEMPYMENDKWAPELIELVKNTPDNTIVNFDLLWRDPQPQWVSPKGRVVQIGDAAHSYLPSSSSGATQAIEDAISIASCLQIGGKANITTATRVHVRLRFIRNSCAQKLGFSNAELLQSTDWNKVRIEPRLAQPKLPSWIFSHDPEAHAYDYYETAAEGLKKGLAIQKDDIPPNYPPGYKYEPWSIDKIIEDASKGIALDLGEGDWS</sequence>
<dbReference type="Proteomes" id="UP000799440">
    <property type="component" value="Unassembled WGS sequence"/>
</dbReference>
<dbReference type="FunFam" id="3.50.50.60:FF:000270">
    <property type="entry name" value="FAD/NAD(P)-binding domain-containing protein"/>
    <property type="match status" value="1"/>
</dbReference>
<feature type="domain" description="FAD-dependent oxidoreductase 2 FAD-binding" evidence="6">
    <location>
        <begin position="26"/>
        <end position="58"/>
    </location>
</feature>
<proteinExistence type="inferred from homology"/>
<evidence type="ECO:0000256" key="4">
    <source>
        <dbReference type="ARBA" id="ARBA00023002"/>
    </source>
</evidence>
<evidence type="ECO:0000256" key="2">
    <source>
        <dbReference type="ARBA" id="ARBA00007992"/>
    </source>
</evidence>
<evidence type="ECO:0000259" key="6">
    <source>
        <dbReference type="Pfam" id="PF00890"/>
    </source>
</evidence>
<gene>
    <name evidence="7" type="ORF">M011DRAFT_495168</name>
</gene>
<comment type="cofactor">
    <cofactor evidence="1">
        <name>FAD</name>
        <dbReference type="ChEBI" id="CHEBI:57692"/>
    </cofactor>
</comment>
<keyword evidence="5" id="KW-0503">Monooxygenase</keyword>
<keyword evidence="4" id="KW-0560">Oxidoreductase</keyword>